<dbReference type="Proteomes" id="UP000075884">
    <property type="component" value="Unassembled WGS sequence"/>
</dbReference>
<sequence length="143" mass="16032">MAQMELGCFDQCTEDFLANGFYHLYTELQDDGDIATALSELTNSANELVIPPTVEPATYLEPVVSETPASSSNSLELIHSLDEVDGLQLELNVEDFILEYNCVNFSQLWENELRLPENTYLCDDSCEAFIRQSKPSEDPANVK</sequence>
<organism evidence="1 2">
    <name type="scientific">Anopheles dirus</name>
    <dbReference type="NCBI Taxonomy" id="7168"/>
    <lineage>
        <taxon>Eukaryota</taxon>
        <taxon>Metazoa</taxon>
        <taxon>Ecdysozoa</taxon>
        <taxon>Arthropoda</taxon>
        <taxon>Hexapoda</taxon>
        <taxon>Insecta</taxon>
        <taxon>Pterygota</taxon>
        <taxon>Neoptera</taxon>
        <taxon>Endopterygota</taxon>
        <taxon>Diptera</taxon>
        <taxon>Nematocera</taxon>
        <taxon>Culicoidea</taxon>
        <taxon>Culicidae</taxon>
        <taxon>Anophelinae</taxon>
        <taxon>Anopheles</taxon>
    </lineage>
</organism>
<keyword evidence="2" id="KW-1185">Reference proteome</keyword>
<protein>
    <submittedName>
        <fullName evidence="1">Uncharacterized protein</fullName>
    </submittedName>
</protein>
<dbReference type="AlphaFoldDB" id="A0A182NSP9"/>
<evidence type="ECO:0000313" key="2">
    <source>
        <dbReference type="Proteomes" id="UP000075884"/>
    </source>
</evidence>
<dbReference type="STRING" id="7168.A0A182NSP9"/>
<dbReference type="VEuPathDB" id="VectorBase:ADIR010689"/>
<evidence type="ECO:0000313" key="1">
    <source>
        <dbReference type="EnsemblMetazoa" id="ADIR010689-PA"/>
    </source>
</evidence>
<name>A0A182NSP9_9DIPT</name>
<reference evidence="2" key="1">
    <citation type="submission" date="2013-03" db="EMBL/GenBank/DDBJ databases">
        <title>The Genome Sequence of Anopheles dirus WRAIR2.</title>
        <authorList>
            <consortium name="The Broad Institute Genomics Platform"/>
            <person name="Neafsey D.E."/>
            <person name="Walton C."/>
            <person name="Walker B."/>
            <person name="Young S.K."/>
            <person name="Zeng Q."/>
            <person name="Gargeya S."/>
            <person name="Fitzgerald M."/>
            <person name="Haas B."/>
            <person name="Abouelleil A."/>
            <person name="Allen A.W."/>
            <person name="Alvarado L."/>
            <person name="Arachchi H.M."/>
            <person name="Berlin A.M."/>
            <person name="Chapman S.B."/>
            <person name="Gainer-Dewar J."/>
            <person name="Goldberg J."/>
            <person name="Griggs A."/>
            <person name="Gujja S."/>
            <person name="Hansen M."/>
            <person name="Howarth C."/>
            <person name="Imamovic A."/>
            <person name="Ireland A."/>
            <person name="Larimer J."/>
            <person name="McCowan C."/>
            <person name="Murphy C."/>
            <person name="Pearson M."/>
            <person name="Poon T.W."/>
            <person name="Priest M."/>
            <person name="Roberts A."/>
            <person name="Saif S."/>
            <person name="Shea T."/>
            <person name="Sisk P."/>
            <person name="Sykes S."/>
            <person name="Wortman J."/>
            <person name="Nusbaum C."/>
            <person name="Birren B."/>
        </authorList>
    </citation>
    <scope>NUCLEOTIDE SEQUENCE [LARGE SCALE GENOMIC DNA]</scope>
    <source>
        <strain evidence="2">WRAIR2</strain>
    </source>
</reference>
<reference evidence="1" key="2">
    <citation type="submission" date="2020-05" db="UniProtKB">
        <authorList>
            <consortium name="EnsemblMetazoa"/>
        </authorList>
    </citation>
    <scope>IDENTIFICATION</scope>
    <source>
        <strain evidence="1">WRAIR2</strain>
    </source>
</reference>
<proteinExistence type="predicted"/>
<dbReference type="EnsemblMetazoa" id="ADIR010689-RA">
    <property type="protein sequence ID" value="ADIR010689-PA"/>
    <property type="gene ID" value="ADIR010689"/>
</dbReference>
<accession>A0A182NSP9</accession>